<dbReference type="EMBL" id="CP000463">
    <property type="protein sequence ID" value="ABJ07103.1"/>
    <property type="molecule type" value="Genomic_DNA"/>
</dbReference>
<dbReference type="KEGG" id="rpe:RPE_3167"/>
<sequence>MKVAMMSREGFTQLAQEEMSEFERREIEFRRKDREERAAQLRVSLNVDDPLTPRQSLRPSILSLATETTLASNSGLVVFVDPNRLLHQLSP</sequence>
<dbReference type="HOGENOM" id="CLU_2424961_0_0_5"/>
<reference evidence="1" key="1">
    <citation type="submission" date="2006-09" db="EMBL/GenBank/DDBJ databases">
        <title>Complete sequence of Rhodopseudomonas palustris BisA53.</title>
        <authorList>
            <consortium name="US DOE Joint Genome Institute"/>
            <person name="Copeland A."/>
            <person name="Lucas S."/>
            <person name="Lapidus A."/>
            <person name="Barry K."/>
            <person name="Detter J.C."/>
            <person name="Glavina del Rio T."/>
            <person name="Hammon N."/>
            <person name="Israni S."/>
            <person name="Dalin E."/>
            <person name="Tice H."/>
            <person name="Pitluck S."/>
            <person name="Chain P."/>
            <person name="Malfatti S."/>
            <person name="Shin M."/>
            <person name="Vergez L."/>
            <person name="Schmutz J."/>
            <person name="Larimer F."/>
            <person name="Land M."/>
            <person name="Hauser L."/>
            <person name="Pelletier D.A."/>
            <person name="Kyrpides N."/>
            <person name="Kim E."/>
            <person name="Harwood C.S."/>
            <person name="Oda Y."/>
            <person name="Richardson P."/>
        </authorList>
    </citation>
    <scope>NUCLEOTIDE SEQUENCE [LARGE SCALE GENOMIC DNA]</scope>
    <source>
        <strain evidence="1">BisA53</strain>
    </source>
</reference>
<organism evidence="1">
    <name type="scientific">Rhodopseudomonas palustris (strain BisA53)</name>
    <dbReference type="NCBI Taxonomy" id="316055"/>
    <lineage>
        <taxon>Bacteria</taxon>
        <taxon>Pseudomonadati</taxon>
        <taxon>Pseudomonadota</taxon>
        <taxon>Alphaproteobacteria</taxon>
        <taxon>Hyphomicrobiales</taxon>
        <taxon>Nitrobacteraceae</taxon>
        <taxon>Rhodopseudomonas</taxon>
    </lineage>
</organism>
<accession>Q07LT1</accession>
<protein>
    <submittedName>
        <fullName evidence="1">Uncharacterized protein</fullName>
    </submittedName>
</protein>
<dbReference type="STRING" id="316055.RPE_3167"/>
<name>Q07LT1_RHOP5</name>
<evidence type="ECO:0000313" key="1">
    <source>
        <dbReference type="EMBL" id="ABJ07103.1"/>
    </source>
</evidence>
<proteinExistence type="predicted"/>
<dbReference type="AlphaFoldDB" id="Q07LT1"/>
<gene>
    <name evidence="1" type="ordered locus">RPE_3167</name>
</gene>